<feature type="region of interest" description="Disordered" evidence="1">
    <location>
        <begin position="137"/>
        <end position="167"/>
    </location>
</feature>
<keyword evidence="3" id="KW-1185">Reference proteome</keyword>
<reference evidence="2" key="1">
    <citation type="journal article" date="2020" name="Stud. Mycol.">
        <title>101 Dothideomycetes genomes: a test case for predicting lifestyles and emergence of pathogens.</title>
        <authorList>
            <person name="Haridas S."/>
            <person name="Albert R."/>
            <person name="Binder M."/>
            <person name="Bloem J."/>
            <person name="Labutti K."/>
            <person name="Salamov A."/>
            <person name="Andreopoulos B."/>
            <person name="Baker S."/>
            <person name="Barry K."/>
            <person name="Bills G."/>
            <person name="Bluhm B."/>
            <person name="Cannon C."/>
            <person name="Castanera R."/>
            <person name="Culley D."/>
            <person name="Daum C."/>
            <person name="Ezra D."/>
            <person name="Gonzalez J."/>
            <person name="Henrissat B."/>
            <person name="Kuo A."/>
            <person name="Liang C."/>
            <person name="Lipzen A."/>
            <person name="Lutzoni F."/>
            <person name="Magnuson J."/>
            <person name="Mondo S."/>
            <person name="Nolan M."/>
            <person name="Ohm R."/>
            <person name="Pangilinan J."/>
            <person name="Park H.-J."/>
            <person name="Ramirez L."/>
            <person name="Alfaro M."/>
            <person name="Sun H."/>
            <person name="Tritt A."/>
            <person name="Yoshinaga Y."/>
            <person name="Zwiers L.-H."/>
            <person name="Turgeon B."/>
            <person name="Goodwin S."/>
            <person name="Spatafora J."/>
            <person name="Crous P."/>
            <person name="Grigoriev I."/>
        </authorList>
    </citation>
    <scope>NUCLEOTIDE SEQUENCE</scope>
    <source>
        <strain evidence="2">CBS 121410</strain>
    </source>
</reference>
<dbReference type="AlphaFoldDB" id="A0A6A5YAU8"/>
<protein>
    <submittedName>
        <fullName evidence="2">Uncharacterized protein</fullName>
    </submittedName>
</protein>
<feature type="compositionally biased region" description="Polar residues" evidence="1">
    <location>
        <begin position="1"/>
        <end position="18"/>
    </location>
</feature>
<evidence type="ECO:0000313" key="2">
    <source>
        <dbReference type="EMBL" id="KAF2088995.1"/>
    </source>
</evidence>
<feature type="compositionally biased region" description="Basic and acidic residues" evidence="1">
    <location>
        <begin position="47"/>
        <end position="56"/>
    </location>
</feature>
<dbReference type="EMBL" id="ML978715">
    <property type="protein sequence ID" value="KAF2088995.1"/>
    <property type="molecule type" value="Genomic_DNA"/>
</dbReference>
<feature type="region of interest" description="Disordered" evidence="1">
    <location>
        <begin position="1"/>
        <end position="107"/>
    </location>
</feature>
<name>A0A6A5YAU8_9PEZI</name>
<evidence type="ECO:0000256" key="1">
    <source>
        <dbReference type="SAM" id="MobiDB-lite"/>
    </source>
</evidence>
<evidence type="ECO:0000313" key="3">
    <source>
        <dbReference type="Proteomes" id="UP000799776"/>
    </source>
</evidence>
<organism evidence="2 3">
    <name type="scientific">Saccharata proteae CBS 121410</name>
    <dbReference type="NCBI Taxonomy" id="1314787"/>
    <lineage>
        <taxon>Eukaryota</taxon>
        <taxon>Fungi</taxon>
        <taxon>Dikarya</taxon>
        <taxon>Ascomycota</taxon>
        <taxon>Pezizomycotina</taxon>
        <taxon>Dothideomycetes</taxon>
        <taxon>Dothideomycetes incertae sedis</taxon>
        <taxon>Botryosphaeriales</taxon>
        <taxon>Saccharataceae</taxon>
        <taxon>Saccharata</taxon>
    </lineage>
</organism>
<gene>
    <name evidence="2" type="ORF">K490DRAFT_64209</name>
</gene>
<accession>A0A6A5YAU8</accession>
<dbReference type="Proteomes" id="UP000799776">
    <property type="component" value="Unassembled WGS sequence"/>
</dbReference>
<proteinExistence type="predicted"/>
<sequence length="210" mass="24543">MGWVQSYSRHNPNTTATQDEMPEARTSQQVEAEERYWSARPTVVTDDPARRNRLDRSVGLTEQEDAARCQNKDQQVNQQQRDDGRNEGTRNPSAHEQPTSRPKYGRLDVKKLPPTAKASSTPPDRVPTWLERFLTPSDRQALYTPSRRANDNSRRLSRPRPESGYSRKGNRWVFHLREHKLRNRCLVRRQRHSRRIHISLVSISGWVGRK</sequence>
<feature type="compositionally biased region" description="Polar residues" evidence="1">
    <location>
        <begin position="89"/>
        <end position="100"/>
    </location>
</feature>